<feature type="compositionally biased region" description="Basic residues" evidence="3">
    <location>
        <begin position="282"/>
        <end position="294"/>
    </location>
</feature>
<dbReference type="Gramene" id="Kaladp0055s0105.1.v1.1">
    <property type="protein sequence ID" value="Kaladp0055s0105.1.v1.1"/>
    <property type="gene ID" value="Kaladp0055s0105.v1.1"/>
</dbReference>
<protein>
    <recommendedName>
        <fullName evidence="4">Bromo domain-containing protein</fullName>
    </recommendedName>
</protein>
<proteinExistence type="predicted"/>
<dbReference type="InterPro" id="IPR001487">
    <property type="entry name" value="Bromodomain"/>
</dbReference>
<feature type="compositionally biased region" description="Polar residues" evidence="3">
    <location>
        <begin position="680"/>
        <end position="712"/>
    </location>
</feature>
<dbReference type="InterPro" id="IPR051831">
    <property type="entry name" value="Bromodomain_contain_prot"/>
</dbReference>
<feature type="region of interest" description="Disordered" evidence="3">
    <location>
        <begin position="680"/>
        <end position="764"/>
    </location>
</feature>
<feature type="region of interest" description="Disordered" evidence="3">
    <location>
        <begin position="264"/>
        <end position="345"/>
    </location>
</feature>
<dbReference type="Pfam" id="PF00439">
    <property type="entry name" value="Bromodomain"/>
    <property type="match status" value="1"/>
</dbReference>
<keyword evidence="1 2" id="KW-0103">Bromodomain</keyword>
<feature type="compositionally biased region" description="Acidic residues" evidence="3">
    <location>
        <begin position="104"/>
        <end position="116"/>
    </location>
</feature>
<reference evidence="5" key="1">
    <citation type="submission" date="2021-01" db="UniProtKB">
        <authorList>
            <consortium name="EnsemblPlants"/>
        </authorList>
    </citation>
    <scope>IDENTIFICATION</scope>
</reference>
<evidence type="ECO:0000313" key="6">
    <source>
        <dbReference type="Proteomes" id="UP000594263"/>
    </source>
</evidence>
<dbReference type="PROSITE" id="PS00633">
    <property type="entry name" value="BROMODOMAIN_1"/>
    <property type="match status" value="1"/>
</dbReference>
<feature type="compositionally biased region" description="Basic and acidic residues" evidence="3">
    <location>
        <begin position="324"/>
        <end position="341"/>
    </location>
</feature>
<dbReference type="EnsemblPlants" id="Kaladp0055s0105.1.v1.1">
    <property type="protein sequence ID" value="Kaladp0055s0105.1.v1.1"/>
    <property type="gene ID" value="Kaladp0055s0105.v1.1"/>
</dbReference>
<dbReference type="InterPro" id="IPR036427">
    <property type="entry name" value="Bromodomain-like_sf"/>
</dbReference>
<evidence type="ECO:0000256" key="2">
    <source>
        <dbReference type="PROSITE-ProRule" id="PRU00035"/>
    </source>
</evidence>
<keyword evidence="6" id="KW-1185">Reference proteome</keyword>
<accession>A0A7N0U5L5</accession>
<dbReference type="InterPro" id="IPR018359">
    <property type="entry name" value="Bromodomain_CS"/>
</dbReference>
<dbReference type="SUPFAM" id="SSF47370">
    <property type="entry name" value="Bromodomain"/>
    <property type="match status" value="1"/>
</dbReference>
<feature type="compositionally biased region" description="Acidic residues" evidence="3">
    <location>
        <begin position="66"/>
        <end position="77"/>
    </location>
</feature>
<feature type="compositionally biased region" description="Polar residues" evidence="3">
    <location>
        <begin position="147"/>
        <end position="157"/>
    </location>
</feature>
<evidence type="ECO:0000313" key="5">
    <source>
        <dbReference type="EnsemblPlants" id="Kaladp0055s0105.1.v1.1"/>
    </source>
</evidence>
<evidence type="ECO:0000256" key="3">
    <source>
        <dbReference type="SAM" id="MobiDB-lite"/>
    </source>
</evidence>
<feature type="compositionally biased region" description="Basic and acidic residues" evidence="3">
    <location>
        <begin position="21"/>
        <end position="30"/>
    </location>
</feature>
<dbReference type="CDD" id="cd04369">
    <property type="entry name" value="Bromodomain"/>
    <property type="match status" value="1"/>
</dbReference>
<dbReference type="PRINTS" id="PR00503">
    <property type="entry name" value="BROMODOMAIN"/>
</dbReference>
<sequence length="764" mass="84318">MGKVVVERRRKKKGRPSLLDLQKRRIKEQAELEQQFQLKHKKSSPNSNTPITGRRSTRRNSLRESSDEDEENEDDDEKPAPGRRQKKKKKLGRGSARREKSDSEGEDDVEEEEEEDVGRNLKKRKINAIADGSGSAEIRKVEKLASGGTNSHTNQGTVVDDGNGTPLPDKKLLVFILDRLQKKDSYGVFSEPVDPEELPDYHEVIKHPMDFSTVRKKLDGGAYGNLEEFEDDVFLICSNAMQYNAPDTVYFKQARSIQELAEKSFDNLRRDSDEDDEQEPKRRGRPPAKHKKPLGRPLDHAGSESASGATLAAGRESTMWSNYDLRKGSPAEKTGPRDSVGRSRLIPGNSDAYNSWWLLQQKLDKNDDYSGSQLRGGYNKQGKKPVTFTENRRDTYKQFHPSVAVNNSSVFSTFDVEKKMLLPVGLHAEYGYARSLARFAAGLGPLAWNIASKKIEKSLPSEVKFGPGWVGHNDVNPQRPMLIYPSSSGQAAAAPSVSAHSALKISGDKSTNQQEGDNSLGYQLASTIALDCQPATAVAMPMPSGDGASQSSEVDKVSPETWGHLSKSSVCATGQRPSFQYQQQGPTMQIGMNRGVNLQPQLTQLNMQQKMNQHHLQPQISQHNLQPQMSLYNLQSQMNQHAGPQLRIPTGFNHNYLQTANLVSRASTDVTHPVLGNCSSAGDGTNHFLTNRSTPSVASSSNPASDTVTGASRMQFHPEPTSGAFTQQQKQVSVPPDLNVQFQSPGSPSSSRLDSKHPDLALQL</sequence>
<evidence type="ECO:0000259" key="4">
    <source>
        <dbReference type="PROSITE" id="PS50014"/>
    </source>
</evidence>
<dbReference type="PANTHER" id="PTHR22881">
    <property type="entry name" value="BROMODOMAIN CONTAINING PROTEIN"/>
    <property type="match status" value="1"/>
</dbReference>
<organism evidence="5 6">
    <name type="scientific">Kalanchoe fedtschenkoi</name>
    <name type="common">Lavender scallops</name>
    <name type="synonym">South American air plant</name>
    <dbReference type="NCBI Taxonomy" id="63787"/>
    <lineage>
        <taxon>Eukaryota</taxon>
        <taxon>Viridiplantae</taxon>
        <taxon>Streptophyta</taxon>
        <taxon>Embryophyta</taxon>
        <taxon>Tracheophyta</taxon>
        <taxon>Spermatophyta</taxon>
        <taxon>Magnoliopsida</taxon>
        <taxon>eudicotyledons</taxon>
        <taxon>Gunneridae</taxon>
        <taxon>Pentapetalae</taxon>
        <taxon>Saxifragales</taxon>
        <taxon>Crassulaceae</taxon>
        <taxon>Kalanchoe</taxon>
    </lineage>
</organism>
<dbReference type="PANTHER" id="PTHR22881:SF27">
    <property type="entry name" value="BROMODOMAIN CONTAINING 7_9"/>
    <property type="match status" value="1"/>
</dbReference>
<feature type="region of interest" description="Disordered" evidence="3">
    <location>
        <begin position="145"/>
        <end position="164"/>
    </location>
</feature>
<feature type="domain" description="Bromo" evidence="4">
    <location>
        <begin position="181"/>
        <end position="251"/>
    </location>
</feature>
<evidence type="ECO:0000256" key="1">
    <source>
        <dbReference type="ARBA" id="ARBA00023117"/>
    </source>
</evidence>
<feature type="compositionally biased region" description="Basic residues" evidence="3">
    <location>
        <begin position="81"/>
        <end position="92"/>
    </location>
</feature>
<dbReference type="Gene3D" id="1.20.920.10">
    <property type="entry name" value="Bromodomain-like"/>
    <property type="match status" value="1"/>
</dbReference>
<feature type="compositionally biased region" description="Polar residues" evidence="3">
    <location>
        <begin position="723"/>
        <end position="732"/>
    </location>
</feature>
<dbReference type="PROSITE" id="PS50014">
    <property type="entry name" value="BROMODOMAIN_2"/>
    <property type="match status" value="1"/>
</dbReference>
<feature type="compositionally biased region" description="Basic and acidic residues" evidence="3">
    <location>
        <begin position="753"/>
        <end position="764"/>
    </location>
</feature>
<dbReference type="Proteomes" id="UP000594263">
    <property type="component" value="Unplaced"/>
</dbReference>
<feature type="region of interest" description="Disordered" evidence="3">
    <location>
        <begin position="1"/>
        <end position="122"/>
    </location>
</feature>
<name>A0A7N0U5L5_KALFE</name>
<dbReference type="OMA" id="ERNDDFT"/>
<dbReference type="AlphaFoldDB" id="A0A7N0U5L5"/>
<dbReference type="SMART" id="SM00297">
    <property type="entry name" value="BROMO"/>
    <property type="match status" value="1"/>
</dbReference>